<organism evidence="1">
    <name type="scientific">marine sediment metagenome</name>
    <dbReference type="NCBI Taxonomy" id="412755"/>
    <lineage>
        <taxon>unclassified sequences</taxon>
        <taxon>metagenomes</taxon>
        <taxon>ecological metagenomes</taxon>
    </lineage>
</organism>
<reference evidence="1" key="1">
    <citation type="journal article" date="2015" name="Nature">
        <title>Complex archaea that bridge the gap between prokaryotes and eukaryotes.</title>
        <authorList>
            <person name="Spang A."/>
            <person name="Saw J.H."/>
            <person name="Jorgensen S.L."/>
            <person name="Zaremba-Niedzwiedzka K."/>
            <person name="Martijn J."/>
            <person name="Lind A.E."/>
            <person name="van Eijk R."/>
            <person name="Schleper C."/>
            <person name="Guy L."/>
            <person name="Ettema T.J."/>
        </authorList>
    </citation>
    <scope>NUCLEOTIDE SEQUENCE</scope>
</reference>
<evidence type="ECO:0008006" key="2">
    <source>
        <dbReference type="Google" id="ProtNLM"/>
    </source>
</evidence>
<gene>
    <name evidence="1" type="ORF">LCGC14_1449020</name>
</gene>
<dbReference type="EMBL" id="LAZR01009959">
    <property type="protein sequence ID" value="KKM69616.1"/>
    <property type="molecule type" value="Genomic_DNA"/>
</dbReference>
<accession>A0A0F9K4N4</accession>
<comment type="caution">
    <text evidence="1">The sequence shown here is derived from an EMBL/GenBank/DDBJ whole genome shotgun (WGS) entry which is preliminary data.</text>
</comment>
<dbReference type="SUPFAM" id="SSF52540">
    <property type="entry name" value="P-loop containing nucleoside triphosphate hydrolases"/>
    <property type="match status" value="1"/>
</dbReference>
<proteinExistence type="predicted"/>
<sequence length="74" mass="8440">MKILSIGFKNPFHKSGYTNTIEINNLENINVFIGKNNSGKTNVLRSIYKALFLSIVVTSPFSTRRLLLTNFWGF</sequence>
<dbReference type="AlphaFoldDB" id="A0A0F9K4N4"/>
<name>A0A0F9K4N4_9ZZZZ</name>
<dbReference type="Gene3D" id="3.40.50.300">
    <property type="entry name" value="P-loop containing nucleotide triphosphate hydrolases"/>
    <property type="match status" value="1"/>
</dbReference>
<protein>
    <recommendedName>
        <fullName evidence="2">AAA domain-containing protein</fullName>
    </recommendedName>
</protein>
<evidence type="ECO:0000313" key="1">
    <source>
        <dbReference type="EMBL" id="KKM69616.1"/>
    </source>
</evidence>
<dbReference type="InterPro" id="IPR027417">
    <property type="entry name" value="P-loop_NTPase"/>
</dbReference>